<comment type="cofactor">
    <cofactor evidence="1">
        <name>Fe(2+)</name>
        <dbReference type="ChEBI" id="CHEBI:29033"/>
    </cofactor>
</comment>
<keyword evidence="6" id="KW-1185">Reference proteome</keyword>
<organism evidence="5 6">
    <name type="scientific">Flavobacterium jejuense</name>
    <dbReference type="NCBI Taxonomy" id="1544455"/>
    <lineage>
        <taxon>Bacteria</taxon>
        <taxon>Pseudomonadati</taxon>
        <taxon>Bacteroidota</taxon>
        <taxon>Flavobacteriia</taxon>
        <taxon>Flavobacteriales</taxon>
        <taxon>Flavobacteriaceae</taxon>
        <taxon>Flavobacterium</taxon>
    </lineage>
</organism>
<evidence type="ECO:0000313" key="5">
    <source>
        <dbReference type="EMBL" id="NHN25915.1"/>
    </source>
</evidence>
<dbReference type="PANTHER" id="PTHR10696">
    <property type="entry name" value="GAMMA-BUTYROBETAINE HYDROXYLASE-RELATED"/>
    <property type="match status" value="1"/>
</dbReference>
<dbReference type="SUPFAM" id="SSF51197">
    <property type="entry name" value="Clavaminate synthase-like"/>
    <property type="match status" value="1"/>
</dbReference>
<name>A0ABX0IS46_9FLAO</name>
<keyword evidence="2" id="KW-0560">Oxidoreductase</keyword>
<comment type="caution">
    <text evidence="5">The sequence shown here is derived from an EMBL/GenBank/DDBJ whole genome shotgun (WGS) entry which is preliminary data.</text>
</comment>
<evidence type="ECO:0000259" key="4">
    <source>
        <dbReference type="Pfam" id="PF02668"/>
    </source>
</evidence>
<evidence type="ECO:0000313" key="6">
    <source>
        <dbReference type="Proteomes" id="UP000817854"/>
    </source>
</evidence>
<reference evidence="5" key="1">
    <citation type="submission" date="2019-05" db="EMBL/GenBank/DDBJ databases">
        <authorList>
            <person name="Lianzixin W."/>
        </authorList>
    </citation>
    <scope>NUCLEOTIDE SEQUENCE</scope>
    <source>
        <strain evidence="5">EC11</strain>
    </source>
</reference>
<dbReference type="InterPro" id="IPR003819">
    <property type="entry name" value="TauD/TfdA-like"/>
</dbReference>
<feature type="domain" description="TauD/TfdA-like" evidence="4">
    <location>
        <begin position="31"/>
        <end position="311"/>
    </location>
</feature>
<proteinExistence type="predicted"/>
<reference evidence="5" key="2">
    <citation type="submission" date="2020-02" db="EMBL/GenBank/DDBJ databases">
        <title>Flavobacterium profundi sp. nov., isolated from a deep-sea seamount.</title>
        <authorList>
            <person name="Zhang D.-C."/>
        </authorList>
    </citation>
    <scope>NUCLEOTIDE SEQUENCE</scope>
    <source>
        <strain evidence="5">EC11</strain>
    </source>
</reference>
<dbReference type="Gene3D" id="3.60.130.10">
    <property type="entry name" value="Clavaminate synthase-like"/>
    <property type="match status" value="1"/>
</dbReference>
<dbReference type="Proteomes" id="UP000817854">
    <property type="component" value="Unassembled WGS sequence"/>
</dbReference>
<dbReference type="GO" id="GO:0051213">
    <property type="term" value="F:dioxygenase activity"/>
    <property type="evidence" value="ECO:0007669"/>
    <property type="project" value="UniProtKB-KW"/>
</dbReference>
<evidence type="ECO:0000256" key="2">
    <source>
        <dbReference type="ARBA" id="ARBA00023002"/>
    </source>
</evidence>
<gene>
    <name evidence="5" type="ORF">FIA58_009535</name>
</gene>
<sequence>MENLKEKLLLPLIKEVKELTRDEFISYYLKNKDEFDTDLKEYGAIKFKGVLIDSQETFQYIVNSISTKFLSYIDGNSPRTKLTDNVYTSTEYDKRQKITMHNELSYSAKWPNKLFFSCLQVAETGGETLLADSRSILRAMNPDIVSEIKTKGIIYVRNLNGGQFGMGPSWQDTFETDDKKQVEEYCTSYNINFKWMENDNLRVEQFSKGIIEHRTTKENIWFNQIDQFHPCHLGEEIFESMKILYDTPENFPMYVKFGDGTSISEDIVKEILSTIDKLTIAPKWQKNELLIVDNELIAHGRNSYSGDRRVIVAMSE</sequence>
<dbReference type="InterPro" id="IPR042098">
    <property type="entry name" value="TauD-like_sf"/>
</dbReference>
<dbReference type="EMBL" id="VEVQ02000005">
    <property type="protein sequence ID" value="NHN25915.1"/>
    <property type="molecule type" value="Genomic_DNA"/>
</dbReference>
<keyword evidence="3" id="KW-0045">Antibiotic biosynthesis</keyword>
<dbReference type="PANTHER" id="PTHR10696:SF56">
    <property type="entry name" value="TAUD_TFDA-LIKE DOMAIN-CONTAINING PROTEIN"/>
    <property type="match status" value="1"/>
</dbReference>
<protein>
    <submittedName>
        <fullName evidence="5">TauD/TfdA family dioxygenase</fullName>
    </submittedName>
</protein>
<keyword evidence="5" id="KW-0223">Dioxygenase</keyword>
<evidence type="ECO:0000256" key="1">
    <source>
        <dbReference type="ARBA" id="ARBA00001954"/>
    </source>
</evidence>
<dbReference type="InterPro" id="IPR050411">
    <property type="entry name" value="AlphaKG_dependent_hydroxylases"/>
</dbReference>
<dbReference type="Pfam" id="PF02668">
    <property type="entry name" value="TauD"/>
    <property type="match status" value="1"/>
</dbReference>
<accession>A0ABX0IS46</accession>
<dbReference type="RefSeq" id="WP_140962252.1">
    <property type="nucleotide sequence ID" value="NZ_VEVQ02000005.1"/>
</dbReference>
<evidence type="ECO:0000256" key="3">
    <source>
        <dbReference type="ARBA" id="ARBA00023194"/>
    </source>
</evidence>